<evidence type="ECO:0000313" key="2">
    <source>
        <dbReference type="EMBL" id="SFI29598.1"/>
    </source>
</evidence>
<keyword evidence="1" id="KW-0472">Membrane</keyword>
<dbReference type="AlphaFoldDB" id="A0A1I3H183"/>
<protein>
    <recommendedName>
        <fullName evidence="4">MFS transporter, DHA1 family, multidrug resistance protein</fullName>
    </recommendedName>
</protein>
<evidence type="ECO:0008006" key="4">
    <source>
        <dbReference type="Google" id="ProtNLM"/>
    </source>
</evidence>
<gene>
    <name evidence="2" type="ORF">SAMN04487861_12653</name>
</gene>
<keyword evidence="1" id="KW-1133">Transmembrane helix</keyword>
<keyword evidence="1" id="KW-0812">Transmembrane</keyword>
<proteinExistence type="predicted"/>
<dbReference type="EMBL" id="FOQK01000026">
    <property type="protein sequence ID" value="SFI29598.1"/>
    <property type="molecule type" value="Genomic_DNA"/>
</dbReference>
<dbReference type="Proteomes" id="UP000183639">
    <property type="component" value="Unassembled WGS sequence"/>
</dbReference>
<evidence type="ECO:0000313" key="3">
    <source>
        <dbReference type="Proteomes" id="UP000183639"/>
    </source>
</evidence>
<feature type="transmembrane region" description="Helical" evidence="1">
    <location>
        <begin position="12"/>
        <end position="37"/>
    </location>
</feature>
<sequence>MASTTLLWKKNLFICCIASFIVSVGMSQMAPILPLYIAELGVDNPARCYILCRRFCQYRHP</sequence>
<organism evidence="2 3">
    <name type="scientific">Selenomonas ruminantium</name>
    <dbReference type="NCBI Taxonomy" id="971"/>
    <lineage>
        <taxon>Bacteria</taxon>
        <taxon>Bacillati</taxon>
        <taxon>Bacillota</taxon>
        <taxon>Negativicutes</taxon>
        <taxon>Selenomonadales</taxon>
        <taxon>Selenomonadaceae</taxon>
        <taxon>Selenomonas</taxon>
    </lineage>
</organism>
<accession>A0A1I3H183</accession>
<name>A0A1I3H183_SELRU</name>
<evidence type="ECO:0000256" key="1">
    <source>
        <dbReference type="SAM" id="Phobius"/>
    </source>
</evidence>
<reference evidence="2 3" key="1">
    <citation type="submission" date="2016-10" db="EMBL/GenBank/DDBJ databases">
        <authorList>
            <person name="de Groot N.N."/>
        </authorList>
    </citation>
    <scope>NUCLEOTIDE SEQUENCE [LARGE SCALE GENOMIC DNA]</scope>
    <source>
        <strain evidence="2 3">Z108</strain>
    </source>
</reference>